<dbReference type="Gene3D" id="1.20.900.10">
    <property type="entry name" value="Dbl homology (DH) domain"/>
    <property type="match status" value="1"/>
</dbReference>
<dbReference type="EMBL" id="CAJPIZ010025449">
    <property type="protein sequence ID" value="CAG2118757.1"/>
    <property type="molecule type" value="Genomic_DNA"/>
</dbReference>
<dbReference type="PANTHER" id="PTHR13217:SF11">
    <property type="entry name" value="PLECKSTRIN HOMOLOGY DOMAIN-CONTAINING FAMILY G MEMBER 5"/>
    <property type="match status" value="1"/>
</dbReference>
<dbReference type="GO" id="GO:0007266">
    <property type="term" value="P:Rho protein signal transduction"/>
    <property type="evidence" value="ECO:0007669"/>
    <property type="project" value="TreeGrafter"/>
</dbReference>
<dbReference type="GO" id="GO:0043542">
    <property type="term" value="P:endothelial cell migration"/>
    <property type="evidence" value="ECO:0007669"/>
    <property type="project" value="TreeGrafter"/>
</dbReference>
<dbReference type="PANTHER" id="PTHR13217">
    <property type="entry name" value="PLECKSTRIN HOMOLOGY DOMAIN-CONTAINING FAMILY G MEMBER 7"/>
    <property type="match status" value="1"/>
</dbReference>
<dbReference type="InterPro" id="IPR040181">
    <property type="entry name" value="PKHG5/7"/>
</dbReference>
<accession>A0A7R9LH14</accession>
<dbReference type="EMBL" id="OC880024">
    <property type="protein sequence ID" value="CAD7641546.1"/>
    <property type="molecule type" value="Genomic_DNA"/>
</dbReference>
<dbReference type="Proteomes" id="UP000759131">
    <property type="component" value="Unassembled WGS sequence"/>
</dbReference>
<dbReference type="InterPro" id="IPR000219">
    <property type="entry name" value="DH_dom"/>
</dbReference>
<evidence type="ECO:0000313" key="2">
    <source>
        <dbReference type="EMBL" id="CAD7641546.1"/>
    </source>
</evidence>
<feature type="non-terminal residue" evidence="2">
    <location>
        <position position="1"/>
    </location>
</feature>
<organism evidence="2">
    <name type="scientific">Medioppia subpectinata</name>
    <dbReference type="NCBI Taxonomy" id="1979941"/>
    <lineage>
        <taxon>Eukaryota</taxon>
        <taxon>Metazoa</taxon>
        <taxon>Ecdysozoa</taxon>
        <taxon>Arthropoda</taxon>
        <taxon>Chelicerata</taxon>
        <taxon>Arachnida</taxon>
        <taxon>Acari</taxon>
        <taxon>Acariformes</taxon>
        <taxon>Sarcoptiformes</taxon>
        <taxon>Oribatida</taxon>
        <taxon>Brachypylina</taxon>
        <taxon>Oppioidea</taxon>
        <taxon>Oppiidae</taxon>
        <taxon>Medioppia</taxon>
    </lineage>
</organism>
<dbReference type="OrthoDB" id="5585231at2759"/>
<dbReference type="SUPFAM" id="SSF48065">
    <property type="entry name" value="DBL homology domain (DH-domain)"/>
    <property type="match status" value="1"/>
</dbReference>
<dbReference type="GO" id="GO:0005886">
    <property type="term" value="C:plasma membrane"/>
    <property type="evidence" value="ECO:0007669"/>
    <property type="project" value="TreeGrafter"/>
</dbReference>
<gene>
    <name evidence="2" type="ORF">OSB1V03_LOCUS18707</name>
</gene>
<dbReference type="AlphaFoldDB" id="A0A7R9LH14"/>
<dbReference type="GO" id="GO:0030139">
    <property type="term" value="C:endocytic vesicle"/>
    <property type="evidence" value="ECO:0007669"/>
    <property type="project" value="TreeGrafter"/>
</dbReference>
<evidence type="ECO:0000313" key="3">
    <source>
        <dbReference type="Proteomes" id="UP000759131"/>
    </source>
</evidence>
<reference evidence="2" key="1">
    <citation type="submission" date="2020-11" db="EMBL/GenBank/DDBJ databases">
        <authorList>
            <person name="Tran Van P."/>
        </authorList>
    </citation>
    <scope>NUCLEOTIDE SEQUENCE</scope>
</reference>
<sequence>MVSCENLLADSELFGSHEGSLKGFRGRQLVNRKSGGIFSNPFKSDGEKMDQLTDLLNLYGQTGIPEQSGLLTFRADSQQSGGNGSAATAAAIAAAVGDVKDMYYLEEHWKSIVANSEDLPKRVQNQNDAIWELLQTEVFYLRRLKVITDLFLSCLCNLQSECLLNEIDTTKMFSNIVEVSAANHEFWFEHL</sequence>
<feature type="domain" description="DH" evidence="1">
    <location>
        <begin position="125"/>
        <end position="191"/>
    </location>
</feature>
<dbReference type="Pfam" id="PF00621">
    <property type="entry name" value="RhoGEF"/>
    <property type="match status" value="1"/>
</dbReference>
<evidence type="ECO:0000259" key="1">
    <source>
        <dbReference type="PROSITE" id="PS50010"/>
    </source>
</evidence>
<keyword evidence="3" id="KW-1185">Reference proteome</keyword>
<dbReference type="PROSITE" id="PS50010">
    <property type="entry name" value="DH_2"/>
    <property type="match status" value="1"/>
</dbReference>
<dbReference type="GO" id="GO:0030424">
    <property type="term" value="C:axon"/>
    <property type="evidence" value="ECO:0007669"/>
    <property type="project" value="TreeGrafter"/>
</dbReference>
<protein>
    <recommendedName>
        <fullName evidence="1">DH domain-containing protein</fullName>
    </recommendedName>
</protein>
<dbReference type="InterPro" id="IPR035899">
    <property type="entry name" value="DBL_dom_sf"/>
</dbReference>
<name>A0A7R9LH14_9ACAR</name>
<proteinExistence type="predicted"/>
<dbReference type="GO" id="GO:0005085">
    <property type="term" value="F:guanyl-nucleotide exchange factor activity"/>
    <property type="evidence" value="ECO:0007669"/>
    <property type="project" value="InterPro"/>
</dbReference>